<name>A0AAD6RFB0_9ROSI</name>
<feature type="coiled-coil region" evidence="4">
    <location>
        <begin position="186"/>
        <end position="213"/>
    </location>
</feature>
<keyword evidence="4" id="KW-0175">Coiled coil</keyword>
<dbReference type="InterPro" id="IPR044989">
    <property type="entry name" value="TAC1"/>
</dbReference>
<accession>A0AAD6RFB0</accession>
<evidence type="ECO:0000256" key="2">
    <source>
        <dbReference type="ARBA" id="ARBA00025796"/>
    </source>
</evidence>
<evidence type="ECO:0000256" key="4">
    <source>
        <dbReference type="SAM" id="Coils"/>
    </source>
</evidence>
<sequence>MGSYSSHPVRLDDWAESQLPCGSPTGAMTQIEAAFTTSTNQLLVLAGKYQQVYWIAKEKTDQEDEVEMLTRQKRLGRLFNSFFKIISLTLTFPLSQFPRQELVVMSMKIFNWVQRRFHHGTIKDGLARNVKKAESITKEADKQALLKQVALVDVLDGWKDGILTIGTLGLDPLIPFNQQNDQYFILESDEEGQEEEEDEGKEEEREIEQYSVDDDYYYDDNVEDEEVNPLIYATFDHSFEEIGSDSLHYDVITNSTTIAEHEQRKNKGERITLAELFLEDSDMKRKPDSVEVETEPGNKKPVARAKSGLSFAKKLIRPHAVEDSRPIKKFNQLMRRMLKRKIHPEFDWKGNKTDNQNKSGIMDVHISKGNK</sequence>
<gene>
    <name evidence="6" type="ORF">NC653_006809</name>
</gene>
<keyword evidence="1" id="KW-0341">Growth regulation</keyword>
<dbReference type="PANTHER" id="PTHR38366:SF1">
    <property type="entry name" value="PROTEIN TILLER ANGLE CONTROL 1"/>
    <property type="match status" value="1"/>
</dbReference>
<feature type="region of interest" description="Disordered" evidence="5">
    <location>
        <begin position="347"/>
        <end position="371"/>
    </location>
</feature>
<evidence type="ECO:0000313" key="6">
    <source>
        <dbReference type="EMBL" id="KAJ7007889.1"/>
    </source>
</evidence>
<comment type="caution">
    <text evidence="6">The sequence shown here is derived from an EMBL/GenBank/DDBJ whole genome shotgun (WGS) entry which is preliminary data.</text>
</comment>
<proteinExistence type="inferred from homology"/>
<dbReference type="Proteomes" id="UP001164929">
    <property type="component" value="Chromosome 2"/>
</dbReference>
<dbReference type="AlphaFoldDB" id="A0AAD6RFB0"/>
<organism evidence="6 7">
    <name type="scientific">Populus alba x Populus x berolinensis</name>
    <dbReference type="NCBI Taxonomy" id="444605"/>
    <lineage>
        <taxon>Eukaryota</taxon>
        <taxon>Viridiplantae</taxon>
        <taxon>Streptophyta</taxon>
        <taxon>Embryophyta</taxon>
        <taxon>Tracheophyta</taxon>
        <taxon>Spermatophyta</taxon>
        <taxon>Magnoliopsida</taxon>
        <taxon>eudicotyledons</taxon>
        <taxon>Gunneridae</taxon>
        <taxon>Pentapetalae</taxon>
        <taxon>rosids</taxon>
        <taxon>fabids</taxon>
        <taxon>Malpighiales</taxon>
        <taxon>Salicaceae</taxon>
        <taxon>Saliceae</taxon>
        <taxon>Populus</taxon>
    </lineage>
</organism>
<dbReference type="GO" id="GO:0001763">
    <property type="term" value="P:morphogenesis of a branching structure"/>
    <property type="evidence" value="ECO:0007669"/>
    <property type="project" value="InterPro"/>
</dbReference>
<evidence type="ECO:0000256" key="3">
    <source>
        <dbReference type="ARBA" id="ARBA00026138"/>
    </source>
</evidence>
<evidence type="ECO:0000256" key="5">
    <source>
        <dbReference type="SAM" id="MobiDB-lite"/>
    </source>
</evidence>
<dbReference type="PANTHER" id="PTHR38366">
    <property type="entry name" value="NAD-DEPENDENT PROTEIN DEACETYLASE HST1-LIKE PROTEIN"/>
    <property type="match status" value="1"/>
</dbReference>
<evidence type="ECO:0000313" key="7">
    <source>
        <dbReference type="Proteomes" id="UP001164929"/>
    </source>
</evidence>
<keyword evidence="7" id="KW-1185">Reference proteome</keyword>
<evidence type="ECO:0000256" key="1">
    <source>
        <dbReference type="ARBA" id="ARBA00022604"/>
    </source>
</evidence>
<protein>
    <recommendedName>
        <fullName evidence="3">Protein TILLER ANGLE CONTROL 1</fullName>
    </recommendedName>
</protein>
<reference evidence="6" key="1">
    <citation type="journal article" date="2023" name="Mol. Ecol. Resour.">
        <title>Chromosome-level genome assembly of a triploid poplar Populus alba 'Berolinensis'.</title>
        <authorList>
            <person name="Chen S."/>
            <person name="Yu Y."/>
            <person name="Wang X."/>
            <person name="Wang S."/>
            <person name="Zhang T."/>
            <person name="Zhou Y."/>
            <person name="He R."/>
            <person name="Meng N."/>
            <person name="Wang Y."/>
            <person name="Liu W."/>
            <person name="Liu Z."/>
            <person name="Liu J."/>
            <person name="Guo Q."/>
            <person name="Huang H."/>
            <person name="Sederoff R.R."/>
            <person name="Wang G."/>
            <person name="Qu G."/>
            <person name="Chen S."/>
        </authorList>
    </citation>
    <scope>NUCLEOTIDE SEQUENCE</scope>
    <source>
        <strain evidence="6">SC-2020</strain>
    </source>
</reference>
<dbReference type="EMBL" id="JAQIZT010000002">
    <property type="protein sequence ID" value="KAJ7007889.1"/>
    <property type="molecule type" value="Genomic_DNA"/>
</dbReference>
<comment type="similarity">
    <text evidence="2">Belongs to the TAC family.</text>
</comment>